<evidence type="ECO:0000313" key="2">
    <source>
        <dbReference type="EMBL" id="RKH48237.1"/>
    </source>
</evidence>
<feature type="region of interest" description="Disordered" evidence="1">
    <location>
        <begin position="1"/>
        <end position="68"/>
    </location>
</feature>
<sequence length="68" mass="7755">MAGKKLQEGYGGTSEQRQRHLENDNFSERAPRNPEELEEVRPPQAADGHRVVTFNPLESEPPEDDDPR</sequence>
<dbReference type="EMBL" id="RAWB01000506">
    <property type="protein sequence ID" value="RKH48237.1"/>
    <property type="molecule type" value="Genomic_DNA"/>
</dbReference>
<evidence type="ECO:0000313" key="3">
    <source>
        <dbReference type="Proteomes" id="UP000272888"/>
    </source>
</evidence>
<feature type="compositionally biased region" description="Basic and acidic residues" evidence="1">
    <location>
        <begin position="16"/>
        <end position="41"/>
    </location>
</feature>
<reference evidence="3" key="1">
    <citation type="submission" date="2018-09" db="EMBL/GenBank/DDBJ databases">
        <authorList>
            <person name="Livingstone P.G."/>
            <person name="Whitworth D.E."/>
        </authorList>
    </citation>
    <scope>NUCLEOTIDE SEQUENCE [LARGE SCALE GENOMIC DNA]</scope>
    <source>
        <strain evidence="3">CA051B</strain>
    </source>
</reference>
<name>A0A3A8NV33_9BACT</name>
<comment type="caution">
    <text evidence="2">The sequence shown here is derived from an EMBL/GenBank/DDBJ whole genome shotgun (WGS) entry which is preliminary data.</text>
</comment>
<proteinExistence type="predicted"/>
<protein>
    <submittedName>
        <fullName evidence="2">Uncharacterized protein</fullName>
    </submittedName>
</protein>
<dbReference type="RefSeq" id="WP_120647226.1">
    <property type="nucleotide sequence ID" value="NZ_RAWB01000506.1"/>
</dbReference>
<evidence type="ECO:0000256" key="1">
    <source>
        <dbReference type="SAM" id="MobiDB-lite"/>
    </source>
</evidence>
<dbReference type="Proteomes" id="UP000272888">
    <property type="component" value="Unassembled WGS sequence"/>
</dbReference>
<keyword evidence="3" id="KW-1185">Reference proteome</keyword>
<organism evidence="2 3">
    <name type="scientific">Corallococcus llansteffanensis</name>
    <dbReference type="NCBI Taxonomy" id="2316731"/>
    <lineage>
        <taxon>Bacteria</taxon>
        <taxon>Pseudomonadati</taxon>
        <taxon>Myxococcota</taxon>
        <taxon>Myxococcia</taxon>
        <taxon>Myxococcales</taxon>
        <taxon>Cystobacterineae</taxon>
        <taxon>Myxococcaceae</taxon>
        <taxon>Corallococcus</taxon>
    </lineage>
</organism>
<accession>A0A3A8NV33</accession>
<gene>
    <name evidence="2" type="ORF">D7V93_33390</name>
</gene>
<dbReference type="AlphaFoldDB" id="A0A3A8NV33"/>